<keyword evidence="4" id="KW-1185">Reference proteome</keyword>
<dbReference type="PANTHER" id="PTHR24321">
    <property type="entry name" value="DEHYDROGENASES, SHORT CHAIN"/>
    <property type="match status" value="1"/>
</dbReference>
<dbReference type="NCBIfam" id="NF005559">
    <property type="entry name" value="PRK07231.1"/>
    <property type="match status" value="1"/>
</dbReference>
<dbReference type="EMBL" id="BAABEO010000036">
    <property type="protein sequence ID" value="GAA3704884.1"/>
    <property type="molecule type" value="Genomic_DNA"/>
</dbReference>
<dbReference type="SUPFAM" id="SSF51735">
    <property type="entry name" value="NAD(P)-binding Rossmann-fold domains"/>
    <property type="match status" value="1"/>
</dbReference>
<evidence type="ECO:0000313" key="4">
    <source>
        <dbReference type="Proteomes" id="UP001500752"/>
    </source>
</evidence>
<dbReference type="Pfam" id="PF13561">
    <property type="entry name" value="adh_short_C2"/>
    <property type="match status" value="1"/>
</dbReference>
<dbReference type="InterPro" id="IPR036291">
    <property type="entry name" value="NAD(P)-bd_dom_sf"/>
</dbReference>
<dbReference type="PANTHER" id="PTHR24321:SF8">
    <property type="entry name" value="ESTRADIOL 17-BETA-DEHYDROGENASE 8-RELATED"/>
    <property type="match status" value="1"/>
</dbReference>
<protein>
    <submittedName>
        <fullName evidence="3">SDR family oxidoreductase</fullName>
    </submittedName>
</protein>
<dbReference type="PRINTS" id="PR00081">
    <property type="entry name" value="GDHRDH"/>
</dbReference>
<proteinExistence type="inferred from homology"/>
<comment type="caution">
    <text evidence="3">The sequence shown here is derived from an EMBL/GenBank/DDBJ whole genome shotgun (WGS) entry which is preliminary data.</text>
</comment>
<dbReference type="PROSITE" id="PS00061">
    <property type="entry name" value="ADH_SHORT"/>
    <property type="match status" value="1"/>
</dbReference>
<dbReference type="InterPro" id="IPR002347">
    <property type="entry name" value="SDR_fam"/>
</dbReference>
<dbReference type="PRINTS" id="PR00080">
    <property type="entry name" value="SDRFAMILY"/>
</dbReference>
<keyword evidence="2" id="KW-0560">Oxidoreductase</keyword>
<dbReference type="InterPro" id="IPR020904">
    <property type="entry name" value="Sc_DH/Rdtase_CS"/>
</dbReference>
<dbReference type="Gene3D" id="3.40.50.720">
    <property type="entry name" value="NAD(P)-binding Rossmann-like Domain"/>
    <property type="match status" value="1"/>
</dbReference>
<name>A0ABP7DF49_9MICC</name>
<comment type="similarity">
    <text evidence="1">Belongs to the short-chain dehydrogenases/reductases (SDR) family.</text>
</comment>
<evidence type="ECO:0000313" key="3">
    <source>
        <dbReference type="EMBL" id="GAA3704884.1"/>
    </source>
</evidence>
<reference evidence="4" key="1">
    <citation type="journal article" date="2019" name="Int. J. Syst. Evol. Microbiol.">
        <title>The Global Catalogue of Microorganisms (GCM) 10K type strain sequencing project: providing services to taxonomists for standard genome sequencing and annotation.</title>
        <authorList>
            <consortium name="The Broad Institute Genomics Platform"/>
            <consortium name="The Broad Institute Genome Sequencing Center for Infectious Disease"/>
            <person name="Wu L."/>
            <person name="Ma J."/>
        </authorList>
    </citation>
    <scope>NUCLEOTIDE SEQUENCE [LARGE SCALE GENOMIC DNA]</scope>
    <source>
        <strain evidence="4">JCM 30742</strain>
    </source>
</reference>
<evidence type="ECO:0000256" key="1">
    <source>
        <dbReference type="ARBA" id="ARBA00006484"/>
    </source>
</evidence>
<organism evidence="3 4">
    <name type="scientific">Arthrobacter ginkgonis</name>
    <dbReference type="NCBI Taxonomy" id="1630594"/>
    <lineage>
        <taxon>Bacteria</taxon>
        <taxon>Bacillati</taxon>
        <taxon>Actinomycetota</taxon>
        <taxon>Actinomycetes</taxon>
        <taxon>Micrococcales</taxon>
        <taxon>Micrococcaceae</taxon>
        <taxon>Arthrobacter</taxon>
    </lineage>
</organism>
<sequence length="251" mass="26232">MTKIGLVTGGGSGIGRATAHLLAARDHHVVVADMNKENADKVVQEIHSAGGQASAQRVDVRDDDDVAALFVGIKDQFGRLDSAVNNAGITGPIGPIHEFDLEAANTILDIDLISVFVCLQQEIRLMQEQGSGSIVNLSSIWGLTAGANYAAYTAAKHGVSGLTRAAALETAQLGIRVNAICPGFTVTPMITDQGLKLQRGTKEFEAAGAFHPIGRMGEPEEMAASIGWLLSDEASFVTGHLLSVDGGFVAQ</sequence>
<evidence type="ECO:0000256" key="2">
    <source>
        <dbReference type="ARBA" id="ARBA00023002"/>
    </source>
</evidence>
<dbReference type="CDD" id="cd05233">
    <property type="entry name" value="SDR_c"/>
    <property type="match status" value="1"/>
</dbReference>
<dbReference type="Proteomes" id="UP001500752">
    <property type="component" value="Unassembled WGS sequence"/>
</dbReference>
<dbReference type="RefSeq" id="WP_345154782.1">
    <property type="nucleotide sequence ID" value="NZ_BAABEO010000036.1"/>
</dbReference>
<gene>
    <name evidence="3" type="ORF">GCM10023081_46480</name>
</gene>
<accession>A0ABP7DF49</accession>